<comment type="function">
    <text evidence="5">Component of the exocyst complex involved in the docking of exocytic vesicles with fusion sites on the plasma membrane.</text>
</comment>
<evidence type="ECO:0000313" key="9">
    <source>
        <dbReference type="Proteomes" id="UP000242875"/>
    </source>
</evidence>
<evidence type="ECO:0000259" key="7">
    <source>
        <dbReference type="PROSITE" id="PS50053"/>
    </source>
</evidence>
<dbReference type="SUPFAM" id="SSF54236">
    <property type="entry name" value="Ubiquitin-like"/>
    <property type="match status" value="1"/>
</dbReference>
<dbReference type="Pfam" id="PF04048">
    <property type="entry name" value="Sec8_N"/>
    <property type="match status" value="1"/>
</dbReference>
<keyword evidence="2 5" id="KW-0813">Transport</keyword>
<feature type="compositionally biased region" description="Low complexity" evidence="6">
    <location>
        <begin position="1238"/>
        <end position="1249"/>
    </location>
</feature>
<dbReference type="InterPro" id="IPR039682">
    <property type="entry name" value="Sec8/EXOC4"/>
</dbReference>
<dbReference type="GO" id="GO:0006893">
    <property type="term" value="P:Golgi to plasma membrane transport"/>
    <property type="evidence" value="ECO:0007669"/>
    <property type="project" value="TreeGrafter"/>
</dbReference>
<organism evidence="8 9">
    <name type="scientific">Bifiguratus adelaidae</name>
    <dbReference type="NCBI Taxonomy" id="1938954"/>
    <lineage>
        <taxon>Eukaryota</taxon>
        <taxon>Fungi</taxon>
        <taxon>Fungi incertae sedis</taxon>
        <taxon>Mucoromycota</taxon>
        <taxon>Mucoromycotina</taxon>
        <taxon>Endogonomycetes</taxon>
        <taxon>Endogonales</taxon>
        <taxon>Endogonales incertae sedis</taxon>
        <taxon>Bifiguratus</taxon>
    </lineage>
</organism>
<feature type="compositionally biased region" description="Acidic residues" evidence="6">
    <location>
        <begin position="1250"/>
        <end position="1262"/>
    </location>
</feature>
<dbReference type="InterPro" id="IPR005612">
    <property type="entry name" value="CCAAT-binding_factor"/>
</dbReference>
<dbReference type="Pfam" id="PF07540">
    <property type="entry name" value="NOC3p"/>
    <property type="match status" value="1"/>
</dbReference>
<feature type="region of interest" description="Disordered" evidence="6">
    <location>
        <begin position="1098"/>
        <end position="1195"/>
    </location>
</feature>
<feature type="domain" description="Ubiquitin-like" evidence="7">
    <location>
        <begin position="1029"/>
        <end position="1104"/>
    </location>
</feature>
<dbReference type="Pfam" id="PF03914">
    <property type="entry name" value="CBF"/>
    <property type="match status" value="1"/>
</dbReference>
<dbReference type="InterPro" id="IPR011501">
    <property type="entry name" value="Noc3_N"/>
</dbReference>
<dbReference type="Pfam" id="PF20652">
    <property type="entry name" value="Sec8_C"/>
    <property type="match status" value="1"/>
</dbReference>
<feature type="region of interest" description="Disordered" evidence="6">
    <location>
        <begin position="1555"/>
        <end position="1593"/>
    </location>
</feature>
<feature type="compositionally biased region" description="Polar residues" evidence="6">
    <location>
        <begin position="225"/>
        <end position="235"/>
    </location>
</feature>
<dbReference type="InterPro" id="IPR007191">
    <property type="entry name" value="Sec8_exocyst_N"/>
</dbReference>
<dbReference type="GO" id="GO:0005634">
    <property type="term" value="C:nucleus"/>
    <property type="evidence" value="ECO:0007669"/>
    <property type="project" value="UniProtKB-ARBA"/>
</dbReference>
<dbReference type="Pfam" id="PF00240">
    <property type="entry name" value="ubiquitin"/>
    <property type="match status" value="1"/>
</dbReference>
<dbReference type="PANTHER" id="PTHR14146">
    <property type="entry name" value="EXOCYST COMPLEX COMPONENT 4"/>
    <property type="match status" value="1"/>
</dbReference>
<dbReference type="InterPro" id="IPR048630">
    <property type="entry name" value="Sec8_M"/>
</dbReference>
<feature type="compositionally biased region" description="Basic and acidic residues" evidence="6">
    <location>
        <begin position="1215"/>
        <end position="1224"/>
    </location>
</feature>
<dbReference type="InterPro" id="IPR029071">
    <property type="entry name" value="Ubiquitin-like_domsf"/>
</dbReference>
<feature type="region of interest" description="Disordered" evidence="6">
    <location>
        <begin position="225"/>
        <end position="248"/>
    </location>
</feature>
<evidence type="ECO:0000256" key="1">
    <source>
        <dbReference type="ARBA" id="ARBA00007797"/>
    </source>
</evidence>
<reference evidence="8 9" key="1">
    <citation type="journal article" date="2017" name="Mycologia">
        <title>Bifiguratus adelaidae, gen. et sp. nov., a new member of Mucoromycotina in endophytic and soil-dwelling habitats.</title>
        <authorList>
            <person name="Torres-Cruz T.J."/>
            <person name="Billingsley Tobias T.L."/>
            <person name="Almatruk M."/>
            <person name="Hesse C."/>
            <person name="Kuske C.R."/>
            <person name="Desiro A."/>
            <person name="Benucci G.M."/>
            <person name="Bonito G."/>
            <person name="Stajich J.E."/>
            <person name="Dunlap C."/>
            <person name="Arnold A.E."/>
            <person name="Porras-Alfaro A."/>
        </authorList>
    </citation>
    <scope>NUCLEOTIDE SEQUENCE [LARGE SCALE GENOMIC DNA]</scope>
    <source>
        <strain evidence="8 9">AZ0501</strain>
    </source>
</reference>
<feature type="compositionally biased region" description="Basic and acidic residues" evidence="6">
    <location>
        <begin position="1581"/>
        <end position="1593"/>
    </location>
</feature>
<evidence type="ECO:0000256" key="6">
    <source>
        <dbReference type="SAM" id="MobiDB-lite"/>
    </source>
</evidence>
<feature type="compositionally biased region" description="Basic and acidic residues" evidence="6">
    <location>
        <begin position="1164"/>
        <end position="1176"/>
    </location>
</feature>
<feature type="region of interest" description="Disordered" evidence="6">
    <location>
        <begin position="1315"/>
        <end position="1362"/>
    </location>
</feature>
<feature type="compositionally biased region" description="Basic residues" evidence="6">
    <location>
        <begin position="1138"/>
        <end position="1160"/>
    </location>
</feature>
<dbReference type="PANTHER" id="PTHR14146:SF0">
    <property type="entry name" value="EXOCYST COMPLEX COMPONENT 4"/>
    <property type="match status" value="1"/>
</dbReference>
<dbReference type="GO" id="GO:0006612">
    <property type="term" value="P:protein targeting to membrane"/>
    <property type="evidence" value="ECO:0007669"/>
    <property type="project" value="UniProtKB-UniRule"/>
</dbReference>
<feature type="compositionally biased region" description="Polar residues" evidence="6">
    <location>
        <begin position="1119"/>
        <end position="1134"/>
    </location>
</feature>
<dbReference type="GO" id="GO:0090522">
    <property type="term" value="P:vesicle tethering involved in exocytosis"/>
    <property type="evidence" value="ECO:0007669"/>
    <property type="project" value="UniProtKB-UniRule"/>
</dbReference>
<evidence type="ECO:0000256" key="4">
    <source>
        <dbReference type="ARBA" id="ARBA00022927"/>
    </source>
</evidence>
<dbReference type="OrthoDB" id="272977at2759"/>
<feature type="compositionally biased region" description="Acidic residues" evidence="6">
    <location>
        <begin position="1316"/>
        <end position="1355"/>
    </location>
</feature>
<evidence type="ECO:0000256" key="2">
    <source>
        <dbReference type="ARBA" id="ARBA00022448"/>
    </source>
</evidence>
<proteinExistence type="inferred from homology"/>
<protein>
    <recommendedName>
        <fullName evidence="5">Exocyst complex component Sec8</fullName>
    </recommendedName>
</protein>
<dbReference type="Gene3D" id="3.10.20.90">
    <property type="entry name" value="Phosphatidylinositol 3-kinase Catalytic Subunit, Chain A, domain 1"/>
    <property type="match status" value="1"/>
</dbReference>
<evidence type="ECO:0000313" key="8">
    <source>
        <dbReference type="EMBL" id="OZJ02130.1"/>
    </source>
</evidence>
<comment type="similarity">
    <text evidence="1">Belongs to the CBF/MAK21 family.</text>
</comment>
<dbReference type="GO" id="GO:0006904">
    <property type="term" value="P:vesicle docking involved in exocytosis"/>
    <property type="evidence" value="ECO:0007669"/>
    <property type="project" value="InterPro"/>
</dbReference>
<dbReference type="EMBL" id="MVBO01000186">
    <property type="protein sequence ID" value="OZJ02130.1"/>
    <property type="molecule type" value="Genomic_DNA"/>
</dbReference>
<dbReference type="InterPro" id="IPR000626">
    <property type="entry name" value="Ubiquitin-like_dom"/>
</dbReference>
<dbReference type="CDD" id="cd17039">
    <property type="entry name" value="Ubl_ubiquitin_like"/>
    <property type="match status" value="1"/>
</dbReference>
<keyword evidence="9" id="KW-1185">Reference proteome</keyword>
<name>A0A261XUV1_9FUNG</name>
<keyword evidence="3 5" id="KW-0268">Exocytosis</keyword>
<dbReference type="SUPFAM" id="SSF48371">
    <property type="entry name" value="ARM repeat"/>
    <property type="match status" value="1"/>
</dbReference>
<dbReference type="PROSITE" id="PS50053">
    <property type="entry name" value="UBIQUITIN_2"/>
    <property type="match status" value="1"/>
</dbReference>
<accession>A0A261XUV1</accession>
<feature type="region of interest" description="Disordered" evidence="6">
    <location>
        <begin position="1215"/>
        <end position="1288"/>
    </location>
</feature>
<comment type="caution">
    <text evidence="8">The sequence shown here is derived from an EMBL/GenBank/DDBJ whole genome shotgun (WGS) entry which is preliminary data.</text>
</comment>
<comment type="similarity">
    <text evidence="5">Belongs to the SEC8 family.</text>
</comment>
<evidence type="ECO:0000256" key="3">
    <source>
        <dbReference type="ARBA" id="ARBA00022483"/>
    </source>
</evidence>
<evidence type="ECO:0000256" key="5">
    <source>
        <dbReference type="RuleBase" id="RU367079"/>
    </source>
</evidence>
<dbReference type="Proteomes" id="UP000242875">
    <property type="component" value="Unassembled WGS sequence"/>
</dbReference>
<dbReference type="GO" id="GO:0000145">
    <property type="term" value="C:exocyst"/>
    <property type="evidence" value="ECO:0007669"/>
    <property type="project" value="UniProtKB-UniRule"/>
</dbReference>
<dbReference type="GO" id="GO:0015031">
    <property type="term" value="P:protein transport"/>
    <property type="evidence" value="ECO:0007669"/>
    <property type="project" value="UniProtKB-KW"/>
</dbReference>
<dbReference type="InterPro" id="IPR016024">
    <property type="entry name" value="ARM-type_fold"/>
</dbReference>
<keyword evidence="4 5" id="KW-0653">Protein transport</keyword>
<sequence>MSYGRRGEYGYEDVLREVRTGWEFMMAEDFDPVTLALRLMDDSSVGLGRDYGVFKQILRDLNQALQSITNDTYQGFNSSIGTFGGVLDNITDSQARVNDLKANLRKVKEVLRTRRADLLQLWYKSEEYKEMLSVLDEIDQLRAVEDKFEKLFSGKYYLSAAKVLAEALETLNKPEIMKIAALEDLRRNLAAQAVILQETCVEELHNHLYLKASYADSRWSRYTPDQHSLPTSANVPRSFAPTKEDTMRPEFPTAYPNGLNDSNTSANAILELGKHDALIEDTDRNPETDSYYYMEILLEALGVLNKLPETLDTIQQRLMPEINQLVDKTIEEVDERHANDPVDPWESTRGQINGNDIYVLDHLEKYGRNETLKDFAWTLYSKLEAVIRGHQLVWDVVANIKTRLSESNAGVRSMQISLYPFKEIWMPISSEIRAIIHDYLTDRERNNAAFTNPITSLNDMIHQDRQKERRTDMFTLMNAKPNSTVDTFYDNMKVDIADRYSKHVKGLKMYSKLDKQYAKSATALIVDKFAPAQVSSGHKLLAKPTSYNVAVLMEPTVALIRKMRETIHSNEFGPKGGTFDFPVFRQFLNDFLSNLFIPEIEDKIVQLVHQCTSDTFAFQEDSQYKQYSKWPIVKSATASLTLIQSLCRLSRHMPAHQEDFVRMTELVLLKYYERAFTRFNGLVAKEANEEYPEITIATSARWAQEESIVALLSQSPLLGKVSDDEETDDNTTYALNQSEITLETKLKQDRQLSKHELMFEAKKFTALAQLYHTLKWFVRMIWILRNNAQKDLDEDDISGSQLDLSSIMGDTTTLKWSKASPREIEMKGMNDLTLVLTEDWIRRIDKILVSFQSLAETCLFTIRIEGRCHTMYYLDIATREGNYLLEDETYEPDPYVLMLNADLVVFEQSLLGNLPENEQSFVVDGLPSLVAQVMISNAHYIKRMNLNGVQKMIRNILALQQNLTNLATSEQSSQLDQAREYYRLYTLGSENLLNEIRDRAPQFTFDEYRVILSLIHNVSSEDNPRNSTMQLTVKTLSNQQYTLDTNGSDTIQQLKKRLNEAMTESSEQVVLIHDKTELADNQTVQECGLEHGATVFAVNRPSSSSPTPSEPHSKAADVNATSSNKADQPTTSTEVVPKRKGRKHPRLKDRAMKGSKKQKTPPKAPERKSKPKENKVYHAQVQPAVGEEHEISDEELEFLDEHGEYADFLQRLDTKAIYKKEPEKRKKVTQAAPESIPDPSENYLSSSSDDMSESDVSQDEEMPTPSAKRKRPDEFVEEEYELKPRKIAQEWTKKDSFTRLPIKLASGQIVNRKDEFSDDDVEMVDANEDADEGDADEEKEEENLDAEEDEQEDDQEKGAKETALAAQERIAEVAQNVVEDPEKNIDKLKILRTYVKEGSVKLQRLAMLTQLAIFKDIIPGYRIRTLTEKELATQASKDVQKLRDYERQLLSSYQTYLADLEGRIRVSVTHFNFRLNIMTAVIMRMSTRAQTEMSRTACNAIVEIFQNDETGEASLDAVRLISKMLKSKSYQVHESALQTFLHLRLKDELVSEAVKGTEENQKARNKQQKKAPPMSKKQRKAEKERKEIEKEMREAESIVTKEEKQRTQSETLKLVFATYFRIIKHHNTSPLLSASLEGMSKFAHLINVNLFADVLEALKNIAKTADTSEETSSWMNPVEIKRGLLCVITAAEILSGQGEALNLDLKDFYTRFYGILLPSSFYAHYHATLLDDPSTGTNIPLTDDRDLPVDVFIQAAKKLLLGNRKIPVERTAAFAKRLSTSALNLPETVNKLLLPTILDMFKKHSRVDALLSSEEAAGNGVYLPMAEDPELCNPFATSLWEMALLQQHYHPSIAKLATDISHYTGVSRS</sequence>
<dbReference type="SMART" id="SM00213">
    <property type="entry name" value="UBQ"/>
    <property type="match status" value="1"/>
</dbReference>
<gene>
    <name evidence="8" type="ORF">BZG36_04585</name>
</gene>